<feature type="compositionally biased region" description="Gly residues" evidence="1">
    <location>
        <begin position="529"/>
        <end position="539"/>
    </location>
</feature>
<dbReference type="AlphaFoldDB" id="A0A7Z7JER5"/>
<evidence type="ECO:0000313" key="3">
    <source>
        <dbReference type="Proteomes" id="UP000257139"/>
    </source>
</evidence>
<feature type="compositionally biased region" description="Basic residues" evidence="1">
    <location>
        <begin position="57"/>
        <end position="79"/>
    </location>
</feature>
<proteinExistence type="predicted"/>
<feature type="compositionally biased region" description="Basic and acidic residues" evidence="1">
    <location>
        <begin position="30"/>
        <end position="51"/>
    </location>
</feature>
<feature type="compositionally biased region" description="Low complexity" evidence="1">
    <location>
        <begin position="570"/>
        <end position="579"/>
    </location>
</feature>
<reference evidence="2 3" key="1">
    <citation type="submission" date="2018-01" db="EMBL/GenBank/DDBJ databases">
        <authorList>
            <person name="Clerissi C."/>
        </authorList>
    </citation>
    <scope>NUCLEOTIDE SEQUENCE [LARGE SCALE GENOMIC DNA]</scope>
    <source>
        <strain evidence="2">Cupriavidus taiwanensis STM 6021</strain>
    </source>
</reference>
<protein>
    <submittedName>
        <fullName evidence="2">Uncharacterized protein</fullName>
    </submittedName>
</protein>
<name>A0A7Z7JER5_9BURK</name>
<dbReference type="Proteomes" id="UP000257139">
    <property type="component" value="Chromosome CBM2594_b"/>
</dbReference>
<dbReference type="EMBL" id="LT978514">
    <property type="protein sequence ID" value="SPC22419.1"/>
    <property type="molecule type" value="Genomic_DNA"/>
</dbReference>
<evidence type="ECO:0000256" key="1">
    <source>
        <dbReference type="SAM" id="MobiDB-lite"/>
    </source>
</evidence>
<feature type="compositionally biased region" description="Basic and acidic residues" evidence="1">
    <location>
        <begin position="100"/>
        <end position="109"/>
    </location>
</feature>
<feature type="region of interest" description="Disordered" evidence="1">
    <location>
        <begin position="508"/>
        <end position="601"/>
    </location>
</feature>
<gene>
    <name evidence="2" type="ORF">CBM2594_B30269</name>
</gene>
<accession>A0A7Z7JER5</accession>
<organism evidence="2 3">
    <name type="scientific">Cupriavidus taiwanensis</name>
    <dbReference type="NCBI Taxonomy" id="164546"/>
    <lineage>
        <taxon>Bacteria</taxon>
        <taxon>Pseudomonadati</taxon>
        <taxon>Pseudomonadota</taxon>
        <taxon>Betaproteobacteria</taxon>
        <taxon>Burkholderiales</taxon>
        <taxon>Burkholderiaceae</taxon>
        <taxon>Cupriavidus</taxon>
    </lineage>
</organism>
<feature type="region of interest" description="Disordered" evidence="1">
    <location>
        <begin position="1"/>
        <end position="123"/>
    </location>
</feature>
<feature type="compositionally biased region" description="Basic residues" evidence="1">
    <location>
        <begin position="9"/>
        <end position="19"/>
    </location>
</feature>
<evidence type="ECO:0000313" key="2">
    <source>
        <dbReference type="EMBL" id="SPC22419.1"/>
    </source>
</evidence>
<sequence>MLAQPAHAGQRHQQRRAAAHQRVGQAHVRAAVDARHQREVHHVHDHRRGDEGPACGRRLRQRRQRQRCHQASRHRHHHGGQQLVAAALDHGIPRGMQESGKQDDGEDGKRHGRQRSRQAAQDRAILAAPACPAAARLSCAADPPDRIADVVGHQQAAALVDRHAHRPPARLAVVVDKPGQHVERRALRPALAERHEDHLVAGQRAPVPRTMQADEHAVAEARRQAVAAGSGQAERGGMRAHGIVRHDGPGHQVWCRRLHALVHMLAVVAVGPAIEAAVAHRGDVVRHQVAADLVALVDGGPQHARDRLPRHAIGVAQPAGKDAVLAGAALNLPDRGAAGFLVHAVFAHVAVRAHGHVKLAAIAAGDQALGPVMVERPAGQVDHLLRRGADFGLAVLVREAQQRVGGGHIEVIADQRHAERRIHVLQEHRALVGNAVAVAVAQQRDAVGAGRAGAGALHHHLHDPALDALAVVGLGRRIALGHQHVAVGQHIDPARMVQLVGKRRHRHAFRRHRALARGPADGRRDLDGGNRGLVGGRQLWGGPETSFGRQLGGFAAGDERGHHGHGARQHGGAQQAQGRAQGGGHRHGPDSSGRAGQRACAWTIGRRATGAL</sequence>